<dbReference type="OrthoDB" id="8904098at2759"/>
<proteinExistence type="inferred from homology"/>
<comment type="subcellular location">
    <subcellularLocation>
        <location evidence="1 7">Membrane</location>
        <topology evidence="1 7">Multi-pass membrane protein</topology>
    </subcellularLocation>
</comment>
<sequence length="612" mass="67707">MDYQLTEADQLHQQLDQPDRSNKAADIAGGPLNAQLPPTTTPSVPFGEKREPDQPGSLSLHKSASRDEDGLGGQIPTEEEKRTLRHVAEPVPKAAFLVAIVELCERFTYYGASGIFQNYVNKPLDGSHGRGALGMGHKGATGLTVFFQFFCYVTPIPGAIIADQYLGKYNTILIFCFIYLAGLLILTTTSIPSALENGSGLGGFIASILVIGLGTGGIKSNVAPLIADQYRRRQMVISTDPKTGERIILDPSITIQRIYMIFYWCINIGALALLATPYMERDIGFWSAFLLCLCVFCVGTVVLVLGRKQYIVRPPQGSVITDAFRCIWIMIKNRKMEAPKPSFQASMGNTQVMKWDDKFVDEVKRALVACKVFCFYPIYWVVYGQFSNNFVTQAGEMRGHGIPNDLMQNFDAISIIVFLPILDRLYPLLQKHRIPYPPINRIVTGFWVASLAMVYAAVIQYYIYKSGPCYDRPLCDADLNSEGVHMGNNIHIAAQTGAYILIGISEIFASVTGLEYAYTKAPHNMKSFVQAMYLLTNAFGSAIAEALTPVLYHPAIQWLFVGLACSSFTAGALIWVLFHHLNDEEDKMNALEEDYVVEDVGIGGKRLDSNSV</sequence>
<keyword evidence="5 9" id="KW-1133">Transmembrane helix</keyword>
<evidence type="ECO:0000256" key="1">
    <source>
        <dbReference type="ARBA" id="ARBA00004141"/>
    </source>
</evidence>
<evidence type="ECO:0000313" key="10">
    <source>
        <dbReference type="EMBL" id="KAF2750841.1"/>
    </source>
</evidence>
<feature type="transmembrane region" description="Helical" evidence="9">
    <location>
        <begin position="442"/>
        <end position="464"/>
    </location>
</feature>
<dbReference type="EMBL" id="MU006563">
    <property type="protein sequence ID" value="KAF2750841.1"/>
    <property type="molecule type" value="Genomic_DNA"/>
</dbReference>
<dbReference type="InterPro" id="IPR036259">
    <property type="entry name" value="MFS_trans_sf"/>
</dbReference>
<feature type="region of interest" description="Disordered" evidence="8">
    <location>
        <begin position="1"/>
        <end position="75"/>
    </location>
</feature>
<feature type="transmembrane region" description="Helical" evidence="9">
    <location>
        <begin position="285"/>
        <end position="306"/>
    </location>
</feature>
<evidence type="ECO:0000256" key="4">
    <source>
        <dbReference type="ARBA" id="ARBA00022692"/>
    </source>
</evidence>
<dbReference type="Gene3D" id="1.20.1250.20">
    <property type="entry name" value="MFS general substrate transporter like domains"/>
    <property type="match status" value="1"/>
</dbReference>
<protein>
    <submittedName>
        <fullName evidence="10">Peptide transporter PTR2-A</fullName>
    </submittedName>
</protein>
<evidence type="ECO:0000256" key="8">
    <source>
        <dbReference type="SAM" id="MobiDB-lite"/>
    </source>
</evidence>
<feature type="transmembrane region" description="Helical" evidence="9">
    <location>
        <begin position="366"/>
        <end position="386"/>
    </location>
</feature>
<comment type="similarity">
    <text evidence="2 7">Belongs to the major facilitator superfamily. Proton-dependent oligopeptide transporter (POT/PTR) (TC 2.A.17) family.</text>
</comment>
<dbReference type="GO" id="GO:0005886">
    <property type="term" value="C:plasma membrane"/>
    <property type="evidence" value="ECO:0007669"/>
    <property type="project" value="UniProtKB-ARBA"/>
</dbReference>
<dbReference type="GO" id="GO:0071916">
    <property type="term" value="F:dipeptide transmembrane transporter activity"/>
    <property type="evidence" value="ECO:0007669"/>
    <property type="project" value="UniProtKB-ARBA"/>
</dbReference>
<feature type="transmembrane region" description="Helical" evidence="9">
    <location>
        <begin position="261"/>
        <end position="279"/>
    </location>
</feature>
<keyword evidence="11" id="KW-1185">Reference proteome</keyword>
<feature type="transmembrane region" description="Helical" evidence="9">
    <location>
        <begin position="172"/>
        <end position="195"/>
    </location>
</feature>
<evidence type="ECO:0000256" key="2">
    <source>
        <dbReference type="ARBA" id="ARBA00005982"/>
    </source>
</evidence>
<dbReference type="InterPro" id="IPR018456">
    <property type="entry name" value="PTR2_symporter_CS"/>
</dbReference>
<evidence type="ECO:0000256" key="6">
    <source>
        <dbReference type="ARBA" id="ARBA00023136"/>
    </source>
</evidence>
<dbReference type="AlphaFoldDB" id="A0A6A6VNP4"/>
<evidence type="ECO:0000256" key="9">
    <source>
        <dbReference type="SAM" id="Phobius"/>
    </source>
</evidence>
<feature type="transmembrane region" description="Helical" evidence="9">
    <location>
        <begin position="531"/>
        <end position="552"/>
    </location>
</feature>
<dbReference type="PANTHER" id="PTHR11654">
    <property type="entry name" value="OLIGOPEPTIDE TRANSPORTER-RELATED"/>
    <property type="match status" value="1"/>
</dbReference>
<keyword evidence="6 9" id="KW-0472">Membrane</keyword>
<dbReference type="SUPFAM" id="SSF103473">
    <property type="entry name" value="MFS general substrate transporter"/>
    <property type="match status" value="1"/>
</dbReference>
<dbReference type="FunFam" id="1.20.1250.20:FF:000085">
    <property type="entry name" value="MFS peptide transporter Ptr2"/>
    <property type="match status" value="1"/>
</dbReference>
<dbReference type="Pfam" id="PF00854">
    <property type="entry name" value="PTR2"/>
    <property type="match status" value="1"/>
</dbReference>
<evidence type="ECO:0000256" key="5">
    <source>
        <dbReference type="ARBA" id="ARBA00022989"/>
    </source>
</evidence>
<dbReference type="Proteomes" id="UP000799440">
    <property type="component" value="Unassembled WGS sequence"/>
</dbReference>
<name>A0A6A6VNP4_9PLEO</name>
<feature type="transmembrane region" description="Helical" evidence="9">
    <location>
        <begin position="498"/>
        <end position="519"/>
    </location>
</feature>
<dbReference type="PROSITE" id="PS01023">
    <property type="entry name" value="PTR2_2"/>
    <property type="match status" value="1"/>
</dbReference>
<organism evidence="10 11">
    <name type="scientific">Sporormia fimetaria CBS 119925</name>
    <dbReference type="NCBI Taxonomy" id="1340428"/>
    <lineage>
        <taxon>Eukaryota</taxon>
        <taxon>Fungi</taxon>
        <taxon>Dikarya</taxon>
        <taxon>Ascomycota</taxon>
        <taxon>Pezizomycotina</taxon>
        <taxon>Dothideomycetes</taxon>
        <taxon>Pleosporomycetidae</taxon>
        <taxon>Pleosporales</taxon>
        <taxon>Sporormiaceae</taxon>
        <taxon>Sporormia</taxon>
    </lineage>
</organism>
<accession>A0A6A6VNP4</accession>
<keyword evidence="4 7" id="KW-0812">Transmembrane</keyword>
<feature type="transmembrane region" description="Helical" evidence="9">
    <location>
        <begin position="201"/>
        <end position="227"/>
    </location>
</feature>
<feature type="transmembrane region" description="Helical" evidence="9">
    <location>
        <begin position="406"/>
        <end position="422"/>
    </location>
</feature>
<feature type="transmembrane region" description="Helical" evidence="9">
    <location>
        <begin position="558"/>
        <end position="578"/>
    </location>
</feature>
<evidence type="ECO:0000313" key="11">
    <source>
        <dbReference type="Proteomes" id="UP000799440"/>
    </source>
</evidence>
<keyword evidence="3 7" id="KW-0813">Transport</keyword>
<reference evidence="10" key="1">
    <citation type="journal article" date="2020" name="Stud. Mycol.">
        <title>101 Dothideomycetes genomes: a test case for predicting lifestyles and emergence of pathogens.</title>
        <authorList>
            <person name="Haridas S."/>
            <person name="Albert R."/>
            <person name="Binder M."/>
            <person name="Bloem J."/>
            <person name="Labutti K."/>
            <person name="Salamov A."/>
            <person name="Andreopoulos B."/>
            <person name="Baker S."/>
            <person name="Barry K."/>
            <person name="Bills G."/>
            <person name="Bluhm B."/>
            <person name="Cannon C."/>
            <person name="Castanera R."/>
            <person name="Culley D."/>
            <person name="Daum C."/>
            <person name="Ezra D."/>
            <person name="Gonzalez J."/>
            <person name="Henrissat B."/>
            <person name="Kuo A."/>
            <person name="Liang C."/>
            <person name="Lipzen A."/>
            <person name="Lutzoni F."/>
            <person name="Magnuson J."/>
            <person name="Mondo S."/>
            <person name="Nolan M."/>
            <person name="Ohm R."/>
            <person name="Pangilinan J."/>
            <person name="Park H.-J."/>
            <person name="Ramirez L."/>
            <person name="Alfaro M."/>
            <person name="Sun H."/>
            <person name="Tritt A."/>
            <person name="Yoshinaga Y."/>
            <person name="Zwiers L.-H."/>
            <person name="Turgeon B."/>
            <person name="Goodwin S."/>
            <person name="Spatafora J."/>
            <person name="Crous P."/>
            <person name="Grigoriev I."/>
        </authorList>
    </citation>
    <scope>NUCLEOTIDE SEQUENCE</scope>
    <source>
        <strain evidence="10">CBS 119925</strain>
    </source>
</reference>
<dbReference type="InterPro" id="IPR000109">
    <property type="entry name" value="POT_fam"/>
</dbReference>
<evidence type="ECO:0000256" key="7">
    <source>
        <dbReference type="RuleBase" id="RU003755"/>
    </source>
</evidence>
<gene>
    <name evidence="10" type="ORF">M011DRAFT_474335</name>
</gene>
<evidence type="ECO:0000256" key="3">
    <source>
        <dbReference type="ARBA" id="ARBA00022448"/>
    </source>
</evidence>